<protein>
    <recommendedName>
        <fullName evidence="6">Competence protein ComG</fullName>
    </recommendedName>
</protein>
<comment type="caution">
    <text evidence="3">The sequence shown here is derived from an EMBL/GenBank/DDBJ whole genome shotgun (WGS) entry which is preliminary data.</text>
</comment>
<dbReference type="EMBL" id="JACEIO010000002">
    <property type="protein sequence ID" value="MBA4535801.1"/>
    <property type="molecule type" value="Genomic_DNA"/>
</dbReference>
<proteinExistence type="predicted"/>
<keyword evidence="4" id="KW-1185">Reference proteome</keyword>
<feature type="transmembrane region" description="Helical" evidence="1">
    <location>
        <begin position="7"/>
        <end position="27"/>
    </location>
</feature>
<name>A0A6B3VV18_9BACI</name>
<reference evidence="3 4" key="1">
    <citation type="submission" date="2020-02" db="EMBL/GenBank/DDBJ databases">
        <title>Bacillus aquiflavi sp. nov., isolated from yellow water of strong flavor Chinese baijiu in Yibin region of China.</title>
        <authorList>
            <person name="Xie J."/>
        </authorList>
    </citation>
    <scope>NUCLEOTIDE SEQUENCE [LARGE SCALE GENOMIC DNA]</scope>
    <source>
        <strain evidence="3 4">3H-10</strain>
    </source>
</reference>
<sequence>MINNEEGFTYPVTFILLLLMSLFLAYYSEQFVLEKKFFAESEKIFKQEYYMLHAVKEMEQALQEDEKLNNGTFSYTNGTITYNVKEFTEQLLQVSLVGKLTTNEEWTGYAVYDKEKQKMIKWFERR</sequence>
<keyword evidence="1" id="KW-1133">Transmembrane helix</keyword>
<dbReference type="EMBL" id="JAAIWN010000002">
    <property type="protein sequence ID" value="NEY80177.1"/>
    <property type="molecule type" value="Genomic_DNA"/>
</dbReference>
<evidence type="ECO:0000313" key="5">
    <source>
        <dbReference type="Proteomes" id="UP000570010"/>
    </source>
</evidence>
<gene>
    <name evidence="3" type="ORF">G4D64_01275</name>
    <name evidence="2" type="ORF">H1Z61_01275</name>
</gene>
<keyword evidence="1" id="KW-0812">Transmembrane</keyword>
<evidence type="ECO:0000313" key="3">
    <source>
        <dbReference type="EMBL" id="NEY80177.1"/>
    </source>
</evidence>
<dbReference type="Proteomes" id="UP000570010">
    <property type="component" value="Unassembled WGS sequence"/>
</dbReference>
<organism evidence="3 4">
    <name type="scientific">Bacillus aquiflavi</name>
    <dbReference type="NCBI Taxonomy" id="2672567"/>
    <lineage>
        <taxon>Bacteria</taxon>
        <taxon>Bacillati</taxon>
        <taxon>Bacillota</taxon>
        <taxon>Bacilli</taxon>
        <taxon>Bacillales</taxon>
        <taxon>Bacillaceae</taxon>
        <taxon>Bacillus</taxon>
    </lineage>
</organism>
<evidence type="ECO:0000313" key="2">
    <source>
        <dbReference type="EMBL" id="MBA4535801.1"/>
    </source>
</evidence>
<accession>A0A6B3VV18</accession>
<dbReference type="Proteomes" id="UP000472971">
    <property type="component" value="Unassembled WGS sequence"/>
</dbReference>
<keyword evidence="1" id="KW-0472">Membrane</keyword>
<dbReference type="InterPro" id="IPR020372">
    <property type="entry name" value="Competence_ComGG"/>
</dbReference>
<evidence type="ECO:0008006" key="6">
    <source>
        <dbReference type="Google" id="ProtNLM"/>
    </source>
</evidence>
<evidence type="ECO:0000313" key="4">
    <source>
        <dbReference type="Proteomes" id="UP000472971"/>
    </source>
</evidence>
<dbReference type="Pfam" id="PF14173">
    <property type="entry name" value="ComGG"/>
    <property type="match status" value="1"/>
</dbReference>
<dbReference type="AlphaFoldDB" id="A0A6B3VV18"/>
<reference evidence="2 5" key="2">
    <citation type="submission" date="2020-07" db="EMBL/GenBank/DDBJ databases">
        <authorList>
            <person name="Feng H."/>
        </authorList>
    </citation>
    <scope>NUCLEOTIDE SEQUENCE [LARGE SCALE GENOMIC DNA]</scope>
    <source>
        <strain evidence="2">S-12</strain>
        <strain evidence="5">s-12</strain>
    </source>
</reference>
<evidence type="ECO:0000256" key="1">
    <source>
        <dbReference type="SAM" id="Phobius"/>
    </source>
</evidence>
<dbReference type="RefSeq" id="WP_163239309.1">
    <property type="nucleotide sequence ID" value="NZ_CP082780.1"/>
</dbReference>